<reference evidence="1 2" key="2">
    <citation type="submission" date="2009-02" db="EMBL/GenBank/DDBJ databases">
        <title>Draft genome sequence of Clostridium asparagiforme (DSM 15981).</title>
        <authorList>
            <person name="Sudarsanam P."/>
            <person name="Ley R."/>
            <person name="Guruge J."/>
            <person name="Turnbaugh P.J."/>
            <person name="Mahowald M."/>
            <person name="Liep D."/>
            <person name="Gordon J."/>
        </authorList>
    </citation>
    <scope>NUCLEOTIDE SEQUENCE [LARGE SCALE GENOMIC DNA]</scope>
    <source>
        <strain evidence="1 2">DSM 15981</strain>
    </source>
</reference>
<name>C0CTU2_9FIRM</name>
<keyword evidence="2" id="KW-1185">Reference proteome</keyword>
<gene>
    <name evidence="1" type="ORF">CLOSTASPAR_00391</name>
</gene>
<dbReference type="AlphaFoldDB" id="C0CTU2"/>
<evidence type="ECO:0000313" key="1">
    <source>
        <dbReference type="EMBL" id="EEG57587.1"/>
    </source>
</evidence>
<dbReference type="HOGENOM" id="CLU_3151067_0_0_9"/>
<comment type="caution">
    <text evidence="1">The sequence shown here is derived from an EMBL/GenBank/DDBJ whole genome shotgun (WGS) entry which is preliminary data.</text>
</comment>
<evidence type="ECO:0000313" key="2">
    <source>
        <dbReference type="Proteomes" id="UP000004756"/>
    </source>
</evidence>
<protein>
    <submittedName>
        <fullName evidence="1">Uncharacterized protein</fullName>
    </submittedName>
</protein>
<organism evidence="1 2">
    <name type="scientific">[Clostridium] asparagiforme DSM 15981</name>
    <dbReference type="NCBI Taxonomy" id="518636"/>
    <lineage>
        <taxon>Bacteria</taxon>
        <taxon>Bacillati</taxon>
        <taxon>Bacillota</taxon>
        <taxon>Clostridia</taxon>
        <taxon>Lachnospirales</taxon>
        <taxon>Lachnospiraceae</taxon>
        <taxon>Enterocloster</taxon>
    </lineage>
</organism>
<accession>C0CTU2</accession>
<reference evidence="1 2" key="1">
    <citation type="submission" date="2009-01" db="EMBL/GenBank/DDBJ databases">
        <authorList>
            <person name="Fulton L."/>
            <person name="Clifton S."/>
            <person name="Fulton B."/>
            <person name="Xu J."/>
            <person name="Minx P."/>
            <person name="Pepin K.H."/>
            <person name="Johnson M."/>
            <person name="Bhonagiri V."/>
            <person name="Nash W.E."/>
            <person name="Mardis E.R."/>
            <person name="Wilson R.K."/>
        </authorList>
    </citation>
    <scope>NUCLEOTIDE SEQUENCE [LARGE SCALE GENOMIC DNA]</scope>
    <source>
        <strain evidence="1 2">DSM 15981</strain>
    </source>
</reference>
<dbReference type="EMBL" id="ACCJ01000017">
    <property type="protein sequence ID" value="EEG57587.1"/>
    <property type="molecule type" value="Genomic_DNA"/>
</dbReference>
<proteinExistence type="predicted"/>
<sequence>MGESTQIIRLIPLHLRRKILEFFLAILCIIRYDKTKFENRGLYGHRHG</sequence>
<dbReference type="Proteomes" id="UP000004756">
    <property type="component" value="Unassembled WGS sequence"/>
</dbReference>